<reference evidence="3 4" key="1">
    <citation type="submission" date="2019-09" db="EMBL/GenBank/DDBJ databases">
        <title>Isolation of a novel species in the genus Cupriavidus from patients with sepsis using whole genome sequencing.</title>
        <authorList>
            <person name="Kweon O.J."/>
            <person name="Lee M.-K."/>
        </authorList>
    </citation>
    <scope>NUCLEOTIDE SEQUENCE [LARGE SCALE GENOMIC DNA]</scope>
    <source>
        <strain evidence="3 4">MKL-01</strain>
    </source>
</reference>
<dbReference type="AlphaFoldDB" id="A0A5M8B246"/>
<dbReference type="GO" id="GO:1990189">
    <property type="term" value="F:protein N-terminal-serine acetyltransferase activity"/>
    <property type="evidence" value="ECO:0007669"/>
    <property type="project" value="TreeGrafter"/>
</dbReference>
<name>A0A5M8B246_9BURK</name>
<dbReference type="RefSeq" id="WP_149317599.1">
    <property type="nucleotide sequence ID" value="NZ_CP080293.1"/>
</dbReference>
<dbReference type="InterPro" id="IPR051908">
    <property type="entry name" value="Ribosomal_N-acetyltransferase"/>
</dbReference>
<evidence type="ECO:0000313" key="4">
    <source>
        <dbReference type="Proteomes" id="UP000324324"/>
    </source>
</evidence>
<dbReference type="PANTHER" id="PTHR43441">
    <property type="entry name" value="RIBOSOMAL-PROTEIN-SERINE ACETYLTRANSFERASE"/>
    <property type="match status" value="1"/>
</dbReference>
<dbReference type="PANTHER" id="PTHR43441:SF10">
    <property type="entry name" value="ACETYLTRANSFERASE"/>
    <property type="match status" value="1"/>
</dbReference>
<dbReference type="SUPFAM" id="SSF55729">
    <property type="entry name" value="Acyl-CoA N-acyltransferases (Nat)"/>
    <property type="match status" value="1"/>
</dbReference>
<dbReference type="InterPro" id="IPR000182">
    <property type="entry name" value="GNAT_dom"/>
</dbReference>
<feature type="domain" description="N-acetyltransferase" evidence="2">
    <location>
        <begin position="12"/>
        <end position="171"/>
    </location>
</feature>
<evidence type="ECO:0000256" key="1">
    <source>
        <dbReference type="SAM" id="MobiDB-lite"/>
    </source>
</evidence>
<dbReference type="Gene3D" id="3.40.630.30">
    <property type="match status" value="1"/>
</dbReference>
<accession>A0A5M8B246</accession>
<evidence type="ECO:0000259" key="2">
    <source>
        <dbReference type="PROSITE" id="PS51186"/>
    </source>
</evidence>
<protein>
    <submittedName>
        <fullName evidence="3">GNAT family N-acetyltransferase</fullName>
    </submittedName>
</protein>
<dbReference type="GO" id="GO:0008999">
    <property type="term" value="F:protein-N-terminal-alanine acetyltransferase activity"/>
    <property type="evidence" value="ECO:0007669"/>
    <property type="project" value="TreeGrafter"/>
</dbReference>
<evidence type="ECO:0000313" key="3">
    <source>
        <dbReference type="EMBL" id="KAA6127124.1"/>
    </source>
</evidence>
<dbReference type="PROSITE" id="PS51186">
    <property type="entry name" value="GNAT"/>
    <property type="match status" value="1"/>
</dbReference>
<comment type="caution">
    <text evidence="3">The sequence shown here is derived from an EMBL/GenBank/DDBJ whole genome shotgun (WGS) entry which is preliminary data.</text>
</comment>
<organism evidence="3 4">
    <name type="scientific">Cupriavidus cauae</name>
    <dbReference type="NCBI Taxonomy" id="2608999"/>
    <lineage>
        <taxon>Bacteria</taxon>
        <taxon>Pseudomonadati</taxon>
        <taxon>Pseudomonadota</taxon>
        <taxon>Betaproteobacteria</taxon>
        <taxon>Burkholderiales</taxon>
        <taxon>Burkholderiaceae</taxon>
        <taxon>Cupriavidus</taxon>
    </lineage>
</organism>
<dbReference type="Proteomes" id="UP000324324">
    <property type="component" value="Unassembled WGS sequence"/>
</dbReference>
<feature type="compositionally biased region" description="Pro residues" evidence="1">
    <location>
        <begin position="186"/>
        <end position="198"/>
    </location>
</feature>
<feature type="region of interest" description="Disordered" evidence="1">
    <location>
        <begin position="183"/>
        <end position="205"/>
    </location>
</feature>
<dbReference type="InterPro" id="IPR016181">
    <property type="entry name" value="Acyl_CoA_acyltransferase"/>
</dbReference>
<dbReference type="EMBL" id="VWRN01000025">
    <property type="protein sequence ID" value="KAA6127124.1"/>
    <property type="molecule type" value="Genomic_DNA"/>
</dbReference>
<sequence length="205" mass="22395">MGTVPILRGDGFSLRPFRQADAEQLAAAVQESMASLAPWMPWAHLRYSVRDAQLWIDTCADNLAAGLSYDIGIYSEDGRVLFGGVALNQISTENRMANLGYWVRKSRQGEGLATRAAWMMACFGFHRLHLTRIEIVAAEQNLASRRVAEKTGALLECVARNRLVLRGVPCRAAIYSLVPESVMPSVPTPAPSRTPAPASPRAVSE</sequence>
<dbReference type="Pfam" id="PF13302">
    <property type="entry name" value="Acetyltransf_3"/>
    <property type="match status" value="1"/>
</dbReference>
<gene>
    <name evidence="3" type="ORF">F1599_08315</name>
</gene>
<dbReference type="GO" id="GO:0005737">
    <property type="term" value="C:cytoplasm"/>
    <property type="evidence" value="ECO:0007669"/>
    <property type="project" value="TreeGrafter"/>
</dbReference>
<keyword evidence="4" id="KW-1185">Reference proteome</keyword>
<proteinExistence type="predicted"/>
<keyword evidence="3" id="KW-0808">Transferase</keyword>